<feature type="transmembrane region" description="Helical" evidence="7">
    <location>
        <begin position="307"/>
        <end position="326"/>
    </location>
</feature>
<gene>
    <name evidence="9" type="ORF">ERS852407_02051</name>
</gene>
<evidence type="ECO:0000256" key="2">
    <source>
        <dbReference type="ARBA" id="ARBA00007400"/>
    </source>
</evidence>
<keyword evidence="9" id="KW-0808">Transferase</keyword>
<protein>
    <submittedName>
        <fullName evidence="9">Acyltransferase 3</fullName>
    </submittedName>
</protein>
<dbReference type="EMBL" id="CYZE01000004">
    <property type="protein sequence ID" value="CUO17077.1"/>
    <property type="molecule type" value="Genomic_DNA"/>
</dbReference>
<dbReference type="Proteomes" id="UP000095651">
    <property type="component" value="Unassembled WGS sequence"/>
</dbReference>
<evidence type="ECO:0000256" key="6">
    <source>
        <dbReference type="ARBA" id="ARBA00023136"/>
    </source>
</evidence>
<dbReference type="GO" id="GO:0016413">
    <property type="term" value="F:O-acetyltransferase activity"/>
    <property type="evidence" value="ECO:0007669"/>
    <property type="project" value="TreeGrafter"/>
</dbReference>
<evidence type="ECO:0000256" key="7">
    <source>
        <dbReference type="SAM" id="Phobius"/>
    </source>
</evidence>
<dbReference type="PANTHER" id="PTHR40074:SF2">
    <property type="entry name" value="O-ACETYLTRANSFERASE WECH"/>
    <property type="match status" value="1"/>
</dbReference>
<dbReference type="AlphaFoldDB" id="A0A174CVN2"/>
<keyword evidence="9" id="KW-0012">Acyltransferase</keyword>
<evidence type="ECO:0000256" key="4">
    <source>
        <dbReference type="ARBA" id="ARBA00022692"/>
    </source>
</evidence>
<dbReference type="RefSeq" id="WP_055654718.1">
    <property type="nucleotide sequence ID" value="NZ_CABIXC010000004.1"/>
</dbReference>
<keyword evidence="3" id="KW-1003">Cell membrane</keyword>
<feature type="transmembrane region" description="Helical" evidence="7">
    <location>
        <begin position="196"/>
        <end position="214"/>
    </location>
</feature>
<dbReference type="PANTHER" id="PTHR40074">
    <property type="entry name" value="O-ACETYLTRANSFERASE WECH"/>
    <property type="match status" value="1"/>
</dbReference>
<evidence type="ECO:0000313" key="10">
    <source>
        <dbReference type="Proteomes" id="UP000095651"/>
    </source>
</evidence>
<comment type="similarity">
    <text evidence="2">Belongs to the acyltransferase 3 family.</text>
</comment>
<feature type="transmembrane region" description="Helical" evidence="7">
    <location>
        <begin position="121"/>
        <end position="138"/>
    </location>
</feature>
<feature type="transmembrane region" description="Helical" evidence="7">
    <location>
        <begin position="276"/>
        <end position="295"/>
    </location>
</feature>
<feature type="transmembrane region" description="Helical" evidence="7">
    <location>
        <begin position="338"/>
        <end position="366"/>
    </location>
</feature>
<feature type="transmembrane region" description="Helical" evidence="7">
    <location>
        <begin position="220"/>
        <end position="240"/>
    </location>
</feature>
<feature type="transmembrane region" description="Helical" evidence="7">
    <location>
        <begin position="169"/>
        <end position="189"/>
    </location>
</feature>
<evidence type="ECO:0000259" key="8">
    <source>
        <dbReference type="Pfam" id="PF01757"/>
    </source>
</evidence>
<feature type="domain" description="Acyltransferase 3" evidence="8">
    <location>
        <begin position="48"/>
        <end position="363"/>
    </location>
</feature>
<dbReference type="Pfam" id="PF01757">
    <property type="entry name" value="Acyl_transf_3"/>
    <property type="match status" value="1"/>
</dbReference>
<keyword evidence="6 7" id="KW-0472">Membrane</keyword>
<feature type="transmembrane region" description="Helical" evidence="7">
    <location>
        <begin position="252"/>
        <end position="270"/>
    </location>
</feature>
<dbReference type="InterPro" id="IPR002656">
    <property type="entry name" value="Acyl_transf_3_dom"/>
</dbReference>
<evidence type="ECO:0000313" key="9">
    <source>
        <dbReference type="EMBL" id="CUO17077.1"/>
    </source>
</evidence>
<accession>A0A174CVN2</accession>
<evidence type="ECO:0000256" key="3">
    <source>
        <dbReference type="ARBA" id="ARBA00022475"/>
    </source>
</evidence>
<dbReference type="GO" id="GO:0009246">
    <property type="term" value="P:enterobacterial common antigen biosynthetic process"/>
    <property type="evidence" value="ECO:0007669"/>
    <property type="project" value="TreeGrafter"/>
</dbReference>
<organism evidence="9 10">
    <name type="scientific">Hungatella hathewayi</name>
    <dbReference type="NCBI Taxonomy" id="154046"/>
    <lineage>
        <taxon>Bacteria</taxon>
        <taxon>Bacillati</taxon>
        <taxon>Bacillota</taxon>
        <taxon>Clostridia</taxon>
        <taxon>Lachnospirales</taxon>
        <taxon>Lachnospiraceae</taxon>
        <taxon>Hungatella</taxon>
    </lineage>
</organism>
<feature type="transmembrane region" description="Helical" evidence="7">
    <location>
        <begin position="89"/>
        <end position="109"/>
    </location>
</feature>
<reference evidence="9 10" key="1">
    <citation type="submission" date="2015-09" db="EMBL/GenBank/DDBJ databases">
        <authorList>
            <consortium name="Pathogen Informatics"/>
        </authorList>
    </citation>
    <scope>NUCLEOTIDE SEQUENCE [LARGE SCALE GENOMIC DNA]</scope>
    <source>
        <strain evidence="9 10">2789STDY5608850</strain>
    </source>
</reference>
<proteinExistence type="inferred from homology"/>
<keyword evidence="5 7" id="KW-1133">Transmembrane helix</keyword>
<evidence type="ECO:0000256" key="1">
    <source>
        <dbReference type="ARBA" id="ARBA00004651"/>
    </source>
</evidence>
<sequence length="398" mass="44624">MQTKYLILILGLLIVILAHGDRGRKAGGSGRYIKSILGIENGSGRRIKGYDYIRVLAVIAVIGTHVVQSDTQLSAGSPGWIGLRIAETAFLTCNVLFVMLSGALLLNRGEEPVASFYRKRVFRVVIPMAVYYMFYLYMGLYHSGLFNPANWLDAGRRFLSGPSDWNPHFWLMYVIISFYLTAPFFRVMVQNMSDRLLTSFVFLTFVMNGALAWLPLAGIQFSFVTILCGWESVFVFGYFWTRPVSKRFFKPFMALGAVSFVFAAAVFCIAPDGAEMLFNKAPAMLFMAGGIFAWFSEREDHLKMPGMAVRVIGKYGFSILLIHWYILHYVTEERLGLYASSFGVIGGTVFAMAVTLILSLLAALVFDNTVVIAVEYVCEAALKLLEKIWKRLTRQSAS</sequence>
<name>A0A174CVN2_9FIRM</name>
<dbReference type="GO" id="GO:0005886">
    <property type="term" value="C:plasma membrane"/>
    <property type="evidence" value="ECO:0007669"/>
    <property type="project" value="UniProtKB-SubCell"/>
</dbReference>
<keyword evidence="4 7" id="KW-0812">Transmembrane</keyword>
<evidence type="ECO:0000256" key="5">
    <source>
        <dbReference type="ARBA" id="ARBA00022989"/>
    </source>
</evidence>
<comment type="subcellular location">
    <subcellularLocation>
        <location evidence="1">Cell membrane</location>
        <topology evidence="1">Multi-pass membrane protein</topology>
    </subcellularLocation>
</comment>